<reference evidence="11 12" key="1">
    <citation type="submission" date="2018-08" db="EMBL/GenBank/DDBJ databases">
        <title>A genome reference for cultivated species of the human gut microbiota.</title>
        <authorList>
            <person name="Zou Y."/>
            <person name="Xue W."/>
            <person name="Luo G."/>
        </authorList>
    </citation>
    <scope>NUCLEOTIDE SEQUENCE [LARGE SCALE GENOMIC DNA]</scope>
    <source>
        <strain evidence="11 12">AF14-18</strain>
    </source>
</reference>
<evidence type="ECO:0000256" key="1">
    <source>
        <dbReference type="ARBA" id="ARBA00000439"/>
    </source>
</evidence>
<dbReference type="Pfam" id="PF02446">
    <property type="entry name" value="Glyco_hydro_77"/>
    <property type="match status" value="1"/>
</dbReference>
<accession>A0A412ZG33</accession>
<dbReference type="NCBIfam" id="NF011080">
    <property type="entry name" value="PRK14508.1-3"/>
    <property type="match status" value="1"/>
</dbReference>
<dbReference type="SUPFAM" id="SSF51445">
    <property type="entry name" value="(Trans)glycosidases"/>
    <property type="match status" value="1"/>
</dbReference>
<dbReference type="Gene3D" id="3.20.20.80">
    <property type="entry name" value="Glycosidases"/>
    <property type="match status" value="1"/>
</dbReference>
<keyword evidence="5 10" id="KW-0328">Glycosyltransferase</keyword>
<evidence type="ECO:0000256" key="3">
    <source>
        <dbReference type="ARBA" id="ARBA00012560"/>
    </source>
</evidence>
<dbReference type="EC" id="2.4.1.25" evidence="3 10"/>
<dbReference type="PANTHER" id="PTHR32438">
    <property type="entry name" value="4-ALPHA-GLUCANOTRANSFERASE DPE1, CHLOROPLASTIC/AMYLOPLASTIC"/>
    <property type="match status" value="1"/>
</dbReference>
<dbReference type="Proteomes" id="UP000284543">
    <property type="component" value="Unassembled WGS sequence"/>
</dbReference>
<dbReference type="InterPro" id="IPR017853">
    <property type="entry name" value="GH"/>
</dbReference>
<organism evidence="11 12">
    <name type="scientific">Enterocloster bolteae</name>
    <dbReference type="NCBI Taxonomy" id="208479"/>
    <lineage>
        <taxon>Bacteria</taxon>
        <taxon>Bacillati</taxon>
        <taxon>Bacillota</taxon>
        <taxon>Clostridia</taxon>
        <taxon>Lachnospirales</taxon>
        <taxon>Lachnospiraceae</taxon>
        <taxon>Enterocloster</taxon>
    </lineage>
</organism>
<keyword evidence="6 10" id="KW-0808">Transferase</keyword>
<comment type="catalytic activity">
    <reaction evidence="1 10">
        <text>Transfers a segment of a (1-&gt;4)-alpha-D-glucan to a new position in an acceptor, which may be glucose or a (1-&gt;4)-alpha-D-glucan.</text>
        <dbReference type="EC" id="2.4.1.25"/>
    </reaction>
</comment>
<evidence type="ECO:0000313" key="12">
    <source>
        <dbReference type="Proteomes" id="UP000284543"/>
    </source>
</evidence>
<dbReference type="NCBIfam" id="TIGR00217">
    <property type="entry name" value="malQ"/>
    <property type="match status" value="1"/>
</dbReference>
<comment type="caution">
    <text evidence="11">The sequence shown here is derived from an EMBL/GenBank/DDBJ whole genome shotgun (WGS) entry which is preliminary data.</text>
</comment>
<evidence type="ECO:0000256" key="6">
    <source>
        <dbReference type="ARBA" id="ARBA00022679"/>
    </source>
</evidence>
<dbReference type="RefSeq" id="WP_118017756.1">
    <property type="nucleotide sequence ID" value="NZ_CAUHGS010000011.1"/>
</dbReference>
<gene>
    <name evidence="11" type="primary">malQ</name>
    <name evidence="11" type="ORF">DWW02_05440</name>
</gene>
<evidence type="ECO:0000256" key="9">
    <source>
        <dbReference type="ARBA" id="ARBA00031501"/>
    </source>
</evidence>
<evidence type="ECO:0000256" key="5">
    <source>
        <dbReference type="ARBA" id="ARBA00022676"/>
    </source>
</evidence>
<dbReference type="GO" id="GO:0004134">
    <property type="term" value="F:4-alpha-glucanotransferase activity"/>
    <property type="evidence" value="ECO:0007669"/>
    <property type="project" value="UniProtKB-EC"/>
</dbReference>
<dbReference type="AlphaFoldDB" id="A0A412ZG33"/>
<proteinExistence type="inferred from homology"/>
<evidence type="ECO:0000256" key="2">
    <source>
        <dbReference type="ARBA" id="ARBA00005684"/>
    </source>
</evidence>
<sequence length="518" mass="60059">MESSQNIKQDNACKKEHIDMKRESGILLSITSLPSKYGIGCFSKEAYEFVDRLKEAGQSYWQILPLGPTSYGDSPYQSFSTFAGNPYFISLEDLIQEGVLTEEECSRADFGSRPDFVDYAKVYEERYPLLRKAYERSSISLDPEFRKFRDENRWWLEDYALFMAVKARFKGTAWTRWAQDIRLRWQNALDYYRRELYYDIEFHQYLQFKFSQQWKKLKSYANANGIRIIGDIPIYVAMDSADTWAHPELFELDRDNIPTAVAGCPPDGFSATGQLWGNPLYRWEYHRSTGYEWWLARLAYCYKLYDVVRIDHFRGFDQYYSIPAGSGTAVGGHWEQGPGIGFFHTVRSALGEKEIIAEDLGYVTDSVRQLVKDSGFPGMKVLEFAFDSRDSGCASDYLPHNYPENCVAYTGTHDNETIKGWYASITAQERKLARDYLCDSCTPASRLHMSFISLIMRSQARMCIIPLQDYMGLDNDCRINTPSTVGTNWRWRLLPGQMSDPLVKTISSVTLRYGRWNW</sequence>
<dbReference type="PANTHER" id="PTHR32438:SF5">
    <property type="entry name" value="4-ALPHA-GLUCANOTRANSFERASE DPE1, CHLOROPLASTIC_AMYLOPLASTIC"/>
    <property type="match status" value="1"/>
</dbReference>
<protein>
    <recommendedName>
        <fullName evidence="4 10">4-alpha-glucanotransferase</fullName>
        <ecNumber evidence="3 10">2.4.1.25</ecNumber>
    </recommendedName>
    <alternativeName>
        <fullName evidence="8 10">Amylomaltase</fullName>
    </alternativeName>
    <alternativeName>
        <fullName evidence="9 10">Disproportionating enzyme</fullName>
    </alternativeName>
</protein>
<evidence type="ECO:0000256" key="4">
    <source>
        <dbReference type="ARBA" id="ARBA00020295"/>
    </source>
</evidence>
<dbReference type="EMBL" id="QRZM01000001">
    <property type="protein sequence ID" value="RGV79166.1"/>
    <property type="molecule type" value="Genomic_DNA"/>
</dbReference>
<dbReference type="GO" id="GO:0005975">
    <property type="term" value="P:carbohydrate metabolic process"/>
    <property type="evidence" value="ECO:0007669"/>
    <property type="project" value="InterPro"/>
</dbReference>
<dbReference type="InterPro" id="IPR003385">
    <property type="entry name" value="Glyco_hydro_77"/>
</dbReference>
<evidence type="ECO:0000256" key="7">
    <source>
        <dbReference type="ARBA" id="ARBA00023277"/>
    </source>
</evidence>
<evidence type="ECO:0000313" key="11">
    <source>
        <dbReference type="EMBL" id="RGV79166.1"/>
    </source>
</evidence>
<keyword evidence="7 10" id="KW-0119">Carbohydrate metabolism</keyword>
<name>A0A412ZG33_9FIRM</name>
<comment type="similarity">
    <text evidence="2 10">Belongs to the disproportionating enzyme family.</text>
</comment>
<evidence type="ECO:0000256" key="10">
    <source>
        <dbReference type="RuleBase" id="RU361207"/>
    </source>
</evidence>
<evidence type="ECO:0000256" key="8">
    <source>
        <dbReference type="ARBA" id="ARBA00031423"/>
    </source>
</evidence>